<organism evidence="5 6">
    <name type="scientific">Trichoplusia ni</name>
    <name type="common">Cabbage looper</name>
    <dbReference type="NCBI Taxonomy" id="7111"/>
    <lineage>
        <taxon>Eukaryota</taxon>
        <taxon>Metazoa</taxon>
        <taxon>Ecdysozoa</taxon>
        <taxon>Arthropoda</taxon>
        <taxon>Hexapoda</taxon>
        <taxon>Insecta</taxon>
        <taxon>Pterygota</taxon>
        <taxon>Neoptera</taxon>
        <taxon>Endopterygota</taxon>
        <taxon>Lepidoptera</taxon>
        <taxon>Glossata</taxon>
        <taxon>Ditrysia</taxon>
        <taxon>Noctuoidea</taxon>
        <taxon>Noctuidae</taxon>
        <taxon>Plusiinae</taxon>
        <taxon>Trichoplusia</taxon>
    </lineage>
</organism>
<keyword evidence="2" id="KW-0472">Membrane</keyword>
<dbReference type="GeneID" id="113497164"/>
<dbReference type="OrthoDB" id="118951at2759"/>
<feature type="transmembrane region" description="Helical" evidence="2">
    <location>
        <begin position="566"/>
        <end position="591"/>
    </location>
</feature>
<dbReference type="FunCoup" id="A0A7E5VW73">
    <property type="interactions" value="5"/>
</dbReference>
<feature type="transmembrane region" description="Helical" evidence="2">
    <location>
        <begin position="462"/>
        <end position="481"/>
    </location>
</feature>
<feature type="signal peptide" evidence="3">
    <location>
        <begin position="1"/>
        <end position="21"/>
    </location>
</feature>
<dbReference type="InterPro" id="IPR052728">
    <property type="entry name" value="O2_lipid_transport_reg"/>
</dbReference>
<evidence type="ECO:0000259" key="4">
    <source>
        <dbReference type="SMART" id="SM00703"/>
    </source>
</evidence>
<dbReference type="KEGG" id="tnl:113497164"/>
<dbReference type="InterPro" id="IPR006621">
    <property type="entry name" value="Nose-resist-to-fluoxetine_N"/>
</dbReference>
<reference evidence="6" key="1">
    <citation type="submission" date="2025-08" db="UniProtKB">
        <authorList>
            <consortium name="RefSeq"/>
        </authorList>
    </citation>
    <scope>IDENTIFICATION</scope>
</reference>
<keyword evidence="5" id="KW-1185">Reference proteome</keyword>
<feature type="compositionally biased region" description="Basic and acidic residues" evidence="1">
    <location>
        <begin position="720"/>
        <end position="735"/>
    </location>
</feature>
<evidence type="ECO:0000313" key="6">
    <source>
        <dbReference type="RefSeq" id="XP_026732371.1"/>
    </source>
</evidence>
<feature type="transmembrane region" description="Helical" evidence="2">
    <location>
        <begin position="354"/>
        <end position="378"/>
    </location>
</feature>
<sequence length="735" mass="83500">MIIFYLLCLLTILKNGSIVSAYLEMNLPDSKYVFDKELYESVLDQELCEEQIQFIQANRTDVLIEFMDAGIRTPRGVLTGNLMDLGNYYQCLNINEEIPNSVIEGKYCLIDLPLNQTWPSLPSLPELPDGWPEGWPESWPEDWPQLPWPDTNPRTLKLRAKLAQSLKQYYHQTFMNRMIDGAYENTRSSDAVSSLGFNFQLAVCIPKVCTTHSALNALFNTGDSLINFEERFCRLPDDKAWVAGDYVAISIFSVIGLLVLLSTSYDVYLTRYQAKETKTSSPANKLYLAFSIITNTRRLVTYNPVPGAIECLDGIRSFAMMWVIIGHTFSSLNASGLLANPLDSYEWMTSLKSIWIMAAPITVDTFFMISGLLLVYTAAGKVSSMKLVKNLHLFYLNRLLRMFPVLATTILLQVSIFGRVADGPFMETEMGNVHRCRAFWWSTLLYIQNYLNPEHMCIPHSWYLAIDVQLHILSPIVLVFVLSGKRKLAWGGLVVALLAILTASTTYNFINNFPASSFIFETFEDMQNYMFYYYVNTLTRASPFFVGLIIGYVMHLYRGKTVNLTVIPLTLLWCCAIVITALAVYSPYPLIQPDWDNQVADNLINSFLRPVWAAAIGWMIFACQHGFGGPINWVLNLSPWKVLGRLSYAMYIVHYPLMFVVNSTAIAPIFFTLQFSLFRFLSDFLLTVIVAVIITITIDAPFTIFIKHFMGGGPKKPRTPKVEENAEIEEKQSEP</sequence>
<evidence type="ECO:0000256" key="1">
    <source>
        <dbReference type="SAM" id="MobiDB-lite"/>
    </source>
</evidence>
<dbReference type="SMART" id="SM00703">
    <property type="entry name" value="NRF"/>
    <property type="match status" value="1"/>
</dbReference>
<evidence type="ECO:0000313" key="5">
    <source>
        <dbReference type="Proteomes" id="UP000322000"/>
    </source>
</evidence>
<feature type="transmembrane region" description="Helical" evidence="2">
    <location>
        <begin position="530"/>
        <end position="554"/>
    </location>
</feature>
<dbReference type="AlphaFoldDB" id="A0A7E5VW73"/>
<evidence type="ECO:0000256" key="2">
    <source>
        <dbReference type="SAM" id="Phobius"/>
    </source>
</evidence>
<dbReference type="GO" id="GO:0016747">
    <property type="term" value="F:acyltransferase activity, transferring groups other than amino-acyl groups"/>
    <property type="evidence" value="ECO:0007669"/>
    <property type="project" value="InterPro"/>
</dbReference>
<feature type="transmembrane region" description="Helical" evidence="2">
    <location>
        <begin position="684"/>
        <end position="706"/>
    </location>
</feature>
<dbReference type="PANTHER" id="PTHR11161:SF0">
    <property type="entry name" value="O-ACYLTRANSFERASE LIKE PROTEIN"/>
    <property type="match status" value="1"/>
</dbReference>
<dbReference type="RefSeq" id="XP_026732371.1">
    <property type="nucleotide sequence ID" value="XM_026876570.1"/>
</dbReference>
<dbReference type="InParanoid" id="A0A7E5VW73"/>
<keyword evidence="3" id="KW-0732">Signal</keyword>
<dbReference type="InterPro" id="IPR002656">
    <property type="entry name" value="Acyl_transf_3_dom"/>
</dbReference>
<evidence type="ECO:0000256" key="3">
    <source>
        <dbReference type="SAM" id="SignalP"/>
    </source>
</evidence>
<protein>
    <submittedName>
        <fullName evidence="6">O-acyltransferase like protein-like</fullName>
    </submittedName>
</protein>
<dbReference type="Pfam" id="PF01757">
    <property type="entry name" value="Acyl_transf_3"/>
    <property type="match status" value="1"/>
</dbReference>
<proteinExistence type="predicted"/>
<feature type="transmembrane region" description="Helical" evidence="2">
    <location>
        <begin position="488"/>
        <end position="510"/>
    </location>
</feature>
<keyword evidence="2" id="KW-1133">Transmembrane helix</keyword>
<feature type="chain" id="PRO_5028893025" evidence="3">
    <location>
        <begin position="22"/>
        <end position="735"/>
    </location>
</feature>
<feature type="transmembrane region" description="Helical" evidence="2">
    <location>
        <begin position="399"/>
        <end position="421"/>
    </location>
</feature>
<feature type="region of interest" description="Disordered" evidence="1">
    <location>
        <begin position="714"/>
        <end position="735"/>
    </location>
</feature>
<dbReference type="Pfam" id="PF20146">
    <property type="entry name" value="NRF"/>
    <property type="match status" value="1"/>
</dbReference>
<feature type="transmembrane region" description="Helical" evidence="2">
    <location>
        <begin position="319"/>
        <end position="342"/>
    </location>
</feature>
<feature type="transmembrane region" description="Helical" evidence="2">
    <location>
        <begin position="240"/>
        <end position="261"/>
    </location>
</feature>
<accession>A0A7E5VW73</accession>
<dbReference type="PANTHER" id="PTHR11161">
    <property type="entry name" value="O-ACYLTRANSFERASE"/>
    <property type="match status" value="1"/>
</dbReference>
<dbReference type="Proteomes" id="UP000322000">
    <property type="component" value="Chromosome 9"/>
</dbReference>
<feature type="domain" description="Nose resistant-to-fluoxetine protein N-terminal" evidence="4">
    <location>
        <begin position="45"/>
        <end position="235"/>
    </location>
</feature>
<feature type="transmembrane region" description="Helical" evidence="2">
    <location>
        <begin position="655"/>
        <end position="678"/>
    </location>
</feature>
<feature type="transmembrane region" description="Helical" evidence="2">
    <location>
        <begin position="611"/>
        <end position="635"/>
    </location>
</feature>
<name>A0A7E5VW73_TRINI</name>
<keyword evidence="2" id="KW-0812">Transmembrane</keyword>
<gene>
    <name evidence="6" type="primary">LOC113497164</name>
</gene>